<reference evidence="1" key="1">
    <citation type="journal article" date="2021" name="Proc. Natl. Acad. Sci. U.S.A.">
        <title>A Catalog of Tens of Thousands of Viruses from Human Metagenomes Reveals Hidden Associations with Chronic Diseases.</title>
        <authorList>
            <person name="Tisza M.J."/>
            <person name="Buck C.B."/>
        </authorList>
    </citation>
    <scope>NUCLEOTIDE SEQUENCE</scope>
    <source>
        <strain evidence="1">CtXQq5</strain>
    </source>
</reference>
<protein>
    <submittedName>
        <fullName evidence="1">Uncharacterized protein</fullName>
    </submittedName>
</protein>
<proteinExistence type="predicted"/>
<accession>A0A8S5N157</accession>
<sequence length="117" mass="13512">MRKGTKVRLLKDNSIGVISDSAFFKLNGKKHLRYEVKKKGVKEKCWYPEEELGPVVEHCKVTVEGEKDQVLFANIDYNHEKGEAAIHITGNNPINLKEHHGYHLYTLLYMLNGMRDD</sequence>
<name>A0A8S5N157_9CAUD</name>
<dbReference type="EMBL" id="BK015037">
    <property type="protein sequence ID" value="DAD88208.1"/>
    <property type="molecule type" value="Genomic_DNA"/>
</dbReference>
<organism evidence="1">
    <name type="scientific">Siphoviridae sp. ctXQq5</name>
    <dbReference type="NCBI Taxonomy" id="2826368"/>
    <lineage>
        <taxon>Viruses</taxon>
        <taxon>Duplodnaviria</taxon>
        <taxon>Heunggongvirae</taxon>
        <taxon>Uroviricota</taxon>
        <taxon>Caudoviricetes</taxon>
    </lineage>
</organism>
<evidence type="ECO:0000313" key="1">
    <source>
        <dbReference type="EMBL" id="DAD88208.1"/>
    </source>
</evidence>